<dbReference type="Pfam" id="PF09995">
    <property type="entry name" value="MPAB_Lcp_cat"/>
    <property type="match status" value="1"/>
</dbReference>
<dbReference type="AlphaFoldDB" id="A0A554VIL4"/>
<dbReference type="GO" id="GO:0016491">
    <property type="term" value="F:oxidoreductase activity"/>
    <property type="evidence" value="ECO:0007669"/>
    <property type="project" value="InterPro"/>
</dbReference>
<dbReference type="PANTHER" id="PTHR37539:SF1">
    <property type="entry name" value="ER-BOUND OXYGENASE MPAB_MPAB'_RUBBER OXYGENASE CATALYTIC DOMAIN-CONTAINING PROTEIN"/>
    <property type="match status" value="1"/>
</dbReference>
<protein>
    <submittedName>
        <fullName evidence="2">DUF2236 domain-containing protein</fullName>
    </submittedName>
</protein>
<dbReference type="InterPro" id="IPR018713">
    <property type="entry name" value="MPAB/Lcp_cat_dom"/>
</dbReference>
<reference evidence="2 3" key="1">
    <citation type="submission" date="2019-07" db="EMBL/GenBank/DDBJ databases">
        <title>The draft genome sequence of Aquimarina algiphila M91.</title>
        <authorList>
            <person name="Meng X."/>
        </authorList>
    </citation>
    <scope>NUCLEOTIDE SEQUENCE [LARGE SCALE GENOMIC DNA]</scope>
    <source>
        <strain evidence="2 3">M91</strain>
    </source>
</reference>
<sequence length="382" mass="43761">MNMFDSTNVTDKFLDEKRKKTDPLADQIMHEIITSGNHAQFIKTLKALVRNNSYSEHQFDLFPIEIQQKLNEYFKTTSTLPEWLDWKLIQLGQDVFNRYVLLIMMMLQYKSLPLCYSCKNGAKILHLTGRLTERYGSSKIFKRLAETGQMVANTMSPGSFLPNGKGIVTIQKVRLIHAMVRYFLQSTKYNTYEWDTDELGAPINQEDLTGTLMAFAPMIIDGLEQLNIKLTKQEKEGYIHCWKVIGYLNGIDHDLLPNTYNEAWELSIKILKHQAAPSAEGIELTKSCIDLHKNLTRGFLSKNIPEFMVRYFLKETSEATGLDIGETIGIKNSHNNHEKKIVLLSKFASISTVNKCFLIAYHKFQNISFKKNLSVPNSINSG</sequence>
<dbReference type="EMBL" id="VLNR01000031">
    <property type="protein sequence ID" value="TSE07654.1"/>
    <property type="molecule type" value="Genomic_DNA"/>
</dbReference>
<dbReference type="RefSeq" id="WP_143917051.1">
    <property type="nucleotide sequence ID" value="NZ_CANMIK010000029.1"/>
</dbReference>
<gene>
    <name evidence="2" type="ORF">FOF46_15240</name>
</gene>
<comment type="caution">
    <text evidence="2">The sequence shown here is derived from an EMBL/GenBank/DDBJ whole genome shotgun (WGS) entry which is preliminary data.</text>
</comment>
<evidence type="ECO:0000313" key="3">
    <source>
        <dbReference type="Proteomes" id="UP000318833"/>
    </source>
</evidence>
<dbReference type="Proteomes" id="UP000318833">
    <property type="component" value="Unassembled WGS sequence"/>
</dbReference>
<accession>A0A554VIL4</accession>
<dbReference type="PANTHER" id="PTHR37539">
    <property type="entry name" value="SECRETED PROTEIN-RELATED"/>
    <property type="match status" value="1"/>
</dbReference>
<dbReference type="InterPro" id="IPR037473">
    <property type="entry name" value="Lcp-like"/>
</dbReference>
<organism evidence="2 3">
    <name type="scientific">Aquimarina algiphila</name>
    <dbReference type="NCBI Taxonomy" id="2047982"/>
    <lineage>
        <taxon>Bacteria</taxon>
        <taxon>Pseudomonadati</taxon>
        <taxon>Bacteroidota</taxon>
        <taxon>Flavobacteriia</taxon>
        <taxon>Flavobacteriales</taxon>
        <taxon>Flavobacteriaceae</taxon>
        <taxon>Aquimarina</taxon>
    </lineage>
</organism>
<proteinExistence type="predicted"/>
<name>A0A554VIL4_9FLAO</name>
<feature type="domain" description="ER-bound oxygenase mpaB/mpaB'/Rubber oxygenase catalytic" evidence="1">
    <location>
        <begin position="134"/>
        <end position="292"/>
    </location>
</feature>
<keyword evidence="3" id="KW-1185">Reference proteome</keyword>
<evidence type="ECO:0000313" key="2">
    <source>
        <dbReference type="EMBL" id="TSE07654.1"/>
    </source>
</evidence>
<dbReference type="OrthoDB" id="6072815at2"/>
<evidence type="ECO:0000259" key="1">
    <source>
        <dbReference type="Pfam" id="PF09995"/>
    </source>
</evidence>